<evidence type="ECO:0000256" key="3">
    <source>
        <dbReference type="ARBA" id="ARBA00022598"/>
    </source>
</evidence>
<evidence type="ECO:0000256" key="2">
    <source>
        <dbReference type="ARBA" id="ARBA00013025"/>
    </source>
</evidence>
<keyword evidence="5 10" id="KW-0547">Nucleotide-binding</keyword>
<dbReference type="Pfam" id="PF02875">
    <property type="entry name" value="Mur_ligase_C"/>
    <property type="match status" value="1"/>
</dbReference>
<keyword evidence="4" id="KW-0479">Metal-binding</keyword>
<reference evidence="13 14" key="1">
    <citation type="submission" date="2020-08" db="EMBL/GenBank/DDBJ databases">
        <title>A Genomic Blueprint of the Chicken Gut Microbiome.</title>
        <authorList>
            <person name="Gilroy R."/>
            <person name="Ravi A."/>
            <person name="Getino M."/>
            <person name="Pursley I."/>
            <person name="Horton D.L."/>
            <person name="Alikhan N.-F."/>
            <person name="Baker D."/>
            <person name="Gharbi K."/>
            <person name="Hall N."/>
            <person name="Watson M."/>
            <person name="Adriaenssens E.M."/>
            <person name="Foster-Nyarko E."/>
            <person name="Jarju S."/>
            <person name="Secka A."/>
            <person name="Antonio M."/>
            <person name="Oren A."/>
            <person name="Chaudhuri R."/>
            <person name="La Ragione R.M."/>
            <person name="Hildebrand F."/>
            <person name="Pallen M.J."/>
        </authorList>
    </citation>
    <scope>NUCLEOTIDE SEQUENCE [LARGE SCALE GENOMIC DNA]</scope>
    <source>
        <strain evidence="13 14">A46</strain>
    </source>
</reference>
<comment type="catalytic activity">
    <reaction evidence="9">
        <text>(6S)-5,6,7,8-tetrahydrofolyl-(gamma-L-Glu)(n) + L-glutamate + ATP = (6S)-5,6,7,8-tetrahydrofolyl-(gamma-L-Glu)(n+1) + ADP + phosphate + H(+)</text>
        <dbReference type="Rhea" id="RHEA:10580"/>
        <dbReference type="Rhea" id="RHEA-COMP:14738"/>
        <dbReference type="Rhea" id="RHEA-COMP:14740"/>
        <dbReference type="ChEBI" id="CHEBI:15378"/>
        <dbReference type="ChEBI" id="CHEBI:29985"/>
        <dbReference type="ChEBI" id="CHEBI:30616"/>
        <dbReference type="ChEBI" id="CHEBI:43474"/>
        <dbReference type="ChEBI" id="CHEBI:141005"/>
        <dbReference type="ChEBI" id="CHEBI:456216"/>
        <dbReference type="EC" id="6.3.2.17"/>
    </reaction>
</comment>
<comment type="similarity">
    <text evidence="1 10">Belongs to the folylpolyglutamate synthase family.</text>
</comment>
<evidence type="ECO:0000256" key="6">
    <source>
        <dbReference type="ARBA" id="ARBA00022840"/>
    </source>
</evidence>
<dbReference type="PANTHER" id="PTHR11136:SF0">
    <property type="entry name" value="DIHYDROFOLATE SYNTHETASE-RELATED"/>
    <property type="match status" value="1"/>
</dbReference>
<keyword evidence="6 10" id="KW-0067">ATP-binding</keyword>
<evidence type="ECO:0000313" key="13">
    <source>
        <dbReference type="EMBL" id="MBD8037309.1"/>
    </source>
</evidence>
<dbReference type="Gene3D" id="3.90.190.20">
    <property type="entry name" value="Mur ligase, C-terminal domain"/>
    <property type="match status" value="1"/>
</dbReference>
<evidence type="ECO:0000256" key="7">
    <source>
        <dbReference type="ARBA" id="ARBA00022842"/>
    </source>
</evidence>
<feature type="domain" description="Mur ligase central" evidence="12">
    <location>
        <begin position="47"/>
        <end position="263"/>
    </location>
</feature>
<dbReference type="PIRSF" id="PIRSF001563">
    <property type="entry name" value="Folylpolyglu_synth"/>
    <property type="match status" value="1"/>
</dbReference>
<evidence type="ECO:0000256" key="5">
    <source>
        <dbReference type="ARBA" id="ARBA00022741"/>
    </source>
</evidence>
<protein>
    <recommendedName>
        <fullName evidence="2">tetrahydrofolate synthase</fullName>
        <ecNumber evidence="2">6.3.2.17</ecNumber>
    </recommendedName>
    <alternativeName>
        <fullName evidence="8">Tetrahydrofolylpolyglutamate synthase</fullName>
    </alternativeName>
</protein>
<keyword evidence="7" id="KW-0460">Magnesium</keyword>
<dbReference type="PROSITE" id="PS01012">
    <property type="entry name" value="FOLYLPOLYGLU_SYNT_2"/>
    <property type="match status" value="1"/>
</dbReference>
<dbReference type="InterPro" id="IPR013221">
    <property type="entry name" value="Mur_ligase_cen"/>
</dbReference>
<organism evidence="13 14">
    <name type="scientific">Solibacillus faecavium</name>
    <dbReference type="NCBI Taxonomy" id="2762221"/>
    <lineage>
        <taxon>Bacteria</taxon>
        <taxon>Bacillati</taxon>
        <taxon>Bacillota</taxon>
        <taxon>Bacilli</taxon>
        <taxon>Bacillales</taxon>
        <taxon>Caryophanaceae</taxon>
        <taxon>Solibacillus</taxon>
    </lineage>
</organism>
<dbReference type="InterPro" id="IPR004101">
    <property type="entry name" value="Mur_ligase_C"/>
</dbReference>
<feature type="domain" description="Mur ligase C-terminal" evidence="11">
    <location>
        <begin position="291"/>
        <end position="386"/>
    </location>
</feature>
<keyword evidence="3 10" id="KW-0436">Ligase</keyword>
<evidence type="ECO:0000256" key="1">
    <source>
        <dbReference type="ARBA" id="ARBA00008276"/>
    </source>
</evidence>
<dbReference type="NCBIfam" id="TIGR01499">
    <property type="entry name" value="folC"/>
    <property type="match status" value="1"/>
</dbReference>
<evidence type="ECO:0000313" key="14">
    <source>
        <dbReference type="Proteomes" id="UP000619101"/>
    </source>
</evidence>
<dbReference type="EMBL" id="JACSPZ010000004">
    <property type="protein sequence ID" value="MBD8037309.1"/>
    <property type="molecule type" value="Genomic_DNA"/>
</dbReference>
<comment type="caution">
    <text evidence="13">The sequence shown here is derived from an EMBL/GenBank/DDBJ whole genome shotgun (WGS) entry which is preliminary data.</text>
</comment>
<dbReference type="RefSeq" id="WP_191700362.1">
    <property type="nucleotide sequence ID" value="NZ_JACSPZ010000004.1"/>
</dbReference>
<proteinExistence type="inferred from homology"/>
<keyword evidence="14" id="KW-1185">Reference proteome</keyword>
<evidence type="ECO:0000256" key="10">
    <source>
        <dbReference type="PIRNR" id="PIRNR001563"/>
    </source>
</evidence>
<evidence type="ECO:0000259" key="11">
    <source>
        <dbReference type="Pfam" id="PF02875"/>
    </source>
</evidence>
<dbReference type="EC" id="6.3.2.17" evidence="2"/>
<dbReference type="SUPFAM" id="SSF53623">
    <property type="entry name" value="MurD-like peptide ligases, catalytic domain"/>
    <property type="match status" value="1"/>
</dbReference>
<dbReference type="PANTHER" id="PTHR11136">
    <property type="entry name" value="FOLYLPOLYGLUTAMATE SYNTHASE-RELATED"/>
    <property type="match status" value="1"/>
</dbReference>
<gene>
    <name evidence="13" type="ORF">H9635_11160</name>
</gene>
<evidence type="ECO:0000256" key="4">
    <source>
        <dbReference type="ARBA" id="ARBA00022723"/>
    </source>
</evidence>
<dbReference type="SUPFAM" id="SSF53244">
    <property type="entry name" value="MurD-like peptide ligases, peptide-binding domain"/>
    <property type="match status" value="1"/>
</dbReference>
<dbReference type="InterPro" id="IPR036615">
    <property type="entry name" value="Mur_ligase_C_dom_sf"/>
</dbReference>
<dbReference type="InterPro" id="IPR036565">
    <property type="entry name" value="Mur-like_cat_sf"/>
</dbReference>
<accession>A0ABR8XZD5</accession>
<evidence type="ECO:0000256" key="8">
    <source>
        <dbReference type="ARBA" id="ARBA00030592"/>
    </source>
</evidence>
<dbReference type="Gene3D" id="3.40.1190.10">
    <property type="entry name" value="Mur-like, catalytic domain"/>
    <property type="match status" value="1"/>
</dbReference>
<dbReference type="Proteomes" id="UP000619101">
    <property type="component" value="Unassembled WGS sequence"/>
</dbReference>
<evidence type="ECO:0000259" key="12">
    <source>
        <dbReference type="Pfam" id="PF08245"/>
    </source>
</evidence>
<evidence type="ECO:0000256" key="9">
    <source>
        <dbReference type="ARBA" id="ARBA00047493"/>
    </source>
</evidence>
<dbReference type="Pfam" id="PF08245">
    <property type="entry name" value="Mur_ligase_M"/>
    <property type="match status" value="1"/>
</dbReference>
<dbReference type="InterPro" id="IPR018109">
    <property type="entry name" value="Folylpolyglutamate_synth_CS"/>
</dbReference>
<name>A0ABR8XZD5_9BACL</name>
<sequence>MIPLLNLYKERWQVESEQIIKPGLAAIESALTLLGHPEKQLNVVHFAGTNGKGSTLSFVEGIARAHGLSVGKFMSPCVVDVHDQIQIDGEPISTDQMDRLFQHLAEAGLSGKLTDFELLTVVAFLYFADQKPDLVLIEAGMGGREDSTNVVIPIVSVVPSIALEHTKFLGDTLTSIARHKAGIFKDNCPAVIGEMTNNVKDIFVQEAKAKNVALYCYGQHFTVTKTNGSELYENTVYEVKFGNLQRQLLGAHQGQNMSLAITAFMEVAKKFQLELDESKIQFGIKTAVLAGRFEQVLPNIYFDGAHNPASIQSLVSTIKEHFPKKRIEFLVGLLADKDVQSILKLLEEVGDAFYFADIQNERAMKASVIFELSQAKNKYIINDPVKILTEPVKGDTVRIVTGSLYLLSEIRQKCKNII</sequence>
<dbReference type="InterPro" id="IPR001645">
    <property type="entry name" value="Folylpolyglutamate_synth"/>
</dbReference>